<reference evidence="1 2" key="1">
    <citation type="journal article" date="2018" name="J. Allergy Clin. Immunol.">
        <title>High-quality assembly of Dermatophagoides pteronyssinus genome and transcriptome reveals a wide range of novel allergens.</title>
        <authorList>
            <person name="Liu X.Y."/>
            <person name="Yang K.Y."/>
            <person name="Wang M.Q."/>
            <person name="Kwok J.S."/>
            <person name="Zeng X."/>
            <person name="Yang Z."/>
            <person name="Xiao X.J."/>
            <person name="Lau C.P."/>
            <person name="Li Y."/>
            <person name="Huang Z.M."/>
            <person name="Ba J.G."/>
            <person name="Yim A.K."/>
            <person name="Ouyang C.Y."/>
            <person name="Ngai S.M."/>
            <person name="Chan T.F."/>
            <person name="Leung E.L."/>
            <person name="Liu L."/>
            <person name="Liu Z.G."/>
            <person name="Tsui S.K."/>
        </authorList>
    </citation>
    <scope>NUCLEOTIDE SEQUENCE [LARGE SCALE GENOMIC DNA]</scope>
    <source>
        <strain evidence="1">Derp</strain>
    </source>
</reference>
<comment type="caution">
    <text evidence="1">The sequence shown here is derived from an EMBL/GenBank/DDBJ whole genome shotgun (WGS) entry which is preliminary data.</text>
</comment>
<protein>
    <submittedName>
        <fullName evidence="1">Uncharacterized protein</fullName>
    </submittedName>
</protein>
<evidence type="ECO:0000313" key="1">
    <source>
        <dbReference type="EMBL" id="KAH9413888.1"/>
    </source>
</evidence>
<accession>A0ABQ8IUA3</accession>
<reference evidence="1 2" key="2">
    <citation type="journal article" date="2022" name="Mol. Biol. Evol.">
        <title>Comparative Genomics Reveals Insights into the Divergent Evolution of Astigmatic Mites and Household Pest Adaptations.</title>
        <authorList>
            <person name="Xiong Q."/>
            <person name="Wan A.T."/>
            <person name="Liu X."/>
            <person name="Fung C.S."/>
            <person name="Xiao X."/>
            <person name="Malainual N."/>
            <person name="Hou J."/>
            <person name="Wang L."/>
            <person name="Wang M."/>
            <person name="Yang K.Y."/>
            <person name="Cui Y."/>
            <person name="Leung E.L."/>
            <person name="Nong W."/>
            <person name="Shin S.K."/>
            <person name="Au S.W."/>
            <person name="Jeong K.Y."/>
            <person name="Chew F.T."/>
            <person name="Hui J.H."/>
            <person name="Leung T.F."/>
            <person name="Tungtrongchitr A."/>
            <person name="Zhong N."/>
            <person name="Liu Z."/>
            <person name="Tsui S.K."/>
        </authorList>
    </citation>
    <scope>NUCLEOTIDE SEQUENCE [LARGE SCALE GENOMIC DNA]</scope>
    <source>
        <strain evidence="1">Derp</strain>
    </source>
</reference>
<dbReference type="EMBL" id="NJHN03000117">
    <property type="protein sequence ID" value="KAH9413888.1"/>
    <property type="molecule type" value="Genomic_DNA"/>
</dbReference>
<name>A0ABQ8IUA3_DERPT</name>
<gene>
    <name evidence="1" type="ORF">DERP_009487</name>
</gene>
<dbReference type="Proteomes" id="UP000887458">
    <property type="component" value="Unassembled WGS sequence"/>
</dbReference>
<proteinExistence type="predicted"/>
<keyword evidence="2" id="KW-1185">Reference proteome</keyword>
<evidence type="ECO:0000313" key="2">
    <source>
        <dbReference type="Proteomes" id="UP000887458"/>
    </source>
</evidence>
<organism evidence="1 2">
    <name type="scientific">Dermatophagoides pteronyssinus</name>
    <name type="common">European house dust mite</name>
    <dbReference type="NCBI Taxonomy" id="6956"/>
    <lineage>
        <taxon>Eukaryota</taxon>
        <taxon>Metazoa</taxon>
        <taxon>Ecdysozoa</taxon>
        <taxon>Arthropoda</taxon>
        <taxon>Chelicerata</taxon>
        <taxon>Arachnida</taxon>
        <taxon>Acari</taxon>
        <taxon>Acariformes</taxon>
        <taxon>Sarcoptiformes</taxon>
        <taxon>Astigmata</taxon>
        <taxon>Psoroptidia</taxon>
        <taxon>Analgoidea</taxon>
        <taxon>Pyroglyphidae</taxon>
        <taxon>Dermatophagoidinae</taxon>
        <taxon>Dermatophagoides</taxon>
    </lineage>
</organism>
<sequence>MKNIVYFRSTLKNNALYTSIPIAITIIHTIHSFKGHCIEMALFKSPCDVSDMNFLLASFQPFDNT</sequence>